<evidence type="ECO:0000313" key="1">
    <source>
        <dbReference type="EMBL" id="MBE9462047.1"/>
    </source>
</evidence>
<keyword evidence="2" id="KW-1185">Reference proteome</keyword>
<reference evidence="2" key="1">
    <citation type="submission" date="2023-07" db="EMBL/GenBank/DDBJ databases">
        <title>Dyadobacter sp. nov 'subterranea' isolated from contaminted grondwater.</title>
        <authorList>
            <person name="Szabo I."/>
            <person name="Al-Omari J."/>
            <person name="Szerdahelyi S.G."/>
            <person name="Rado J."/>
        </authorList>
    </citation>
    <scope>NUCLEOTIDE SEQUENCE [LARGE SCALE GENOMIC DNA]</scope>
    <source>
        <strain evidence="2">UP-52</strain>
    </source>
</reference>
<dbReference type="Proteomes" id="UP000634134">
    <property type="component" value="Unassembled WGS sequence"/>
</dbReference>
<proteinExistence type="predicted"/>
<evidence type="ECO:0000313" key="2">
    <source>
        <dbReference type="Proteomes" id="UP000634134"/>
    </source>
</evidence>
<protein>
    <submittedName>
        <fullName evidence="1">Uncharacterized protein</fullName>
    </submittedName>
</protein>
<dbReference type="RefSeq" id="WP_194120278.1">
    <property type="nucleotide sequence ID" value="NZ_JACYGY010000001.1"/>
</dbReference>
<sequence>MILDSEQYRYQIFISDLAGTDIASHGNSVETLIEKIRSFLVVNSRRKSIASGAFIHGRFRRFLAELPNLCAVNNWDRGNLSFIEYGIYVTEWFKTNPI</sequence>
<accession>A0ABR9W9D1</accession>
<comment type="caution">
    <text evidence="1">The sequence shown here is derived from an EMBL/GenBank/DDBJ whole genome shotgun (WGS) entry which is preliminary data.</text>
</comment>
<organism evidence="1 2">
    <name type="scientific">Dyadobacter subterraneus</name>
    <dbReference type="NCBI Taxonomy" id="2773304"/>
    <lineage>
        <taxon>Bacteria</taxon>
        <taxon>Pseudomonadati</taxon>
        <taxon>Bacteroidota</taxon>
        <taxon>Cytophagia</taxon>
        <taxon>Cytophagales</taxon>
        <taxon>Spirosomataceae</taxon>
        <taxon>Dyadobacter</taxon>
    </lineage>
</organism>
<gene>
    <name evidence="1" type="ORF">IEE83_09155</name>
</gene>
<dbReference type="EMBL" id="JACYGY010000001">
    <property type="protein sequence ID" value="MBE9462047.1"/>
    <property type="molecule type" value="Genomic_DNA"/>
</dbReference>
<name>A0ABR9W9D1_9BACT</name>